<evidence type="ECO:0000313" key="3">
    <source>
        <dbReference type="EMBL" id="MDA0646184.1"/>
    </source>
</evidence>
<dbReference type="EMBL" id="JAPNUD010000178">
    <property type="protein sequence ID" value="MDA0646184.1"/>
    <property type="molecule type" value="Genomic_DNA"/>
</dbReference>
<feature type="domain" description="GmrSD restriction endonucleases C-terminal" evidence="2">
    <location>
        <begin position="412"/>
        <end position="551"/>
    </location>
</feature>
<feature type="domain" description="GmrSD restriction endonucleases N-terminal" evidence="1">
    <location>
        <begin position="9"/>
        <end position="228"/>
    </location>
</feature>
<dbReference type="PANTHER" id="PTHR35149:SF2">
    <property type="entry name" value="DUF262 DOMAIN-CONTAINING PROTEIN"/>
    <property type="match status" value="1"/>
</dbReference>
<dbReference type="Pfam" id="PF03235">
    <property type="entry name" value="GmrSD_N"/>
    <property type="match status" value="1"/>
</dbReference>
<dbReference type="InterPro" id="IPR011089">
    <property type="entry name" value="GmrSD_C"/>
</dbReference>
<evidence type="ECO:0000313" key="4">
    <source>
        <dbReference type="Proteomes" id="UP001212498"/>
    </source>
</evidence>
<dbReference type="Proteomes" id="UP001212498">
    <property type="component" value="Unassembled WGS sequence"/>
</dbReference>
<protein>
    <submittedName>
        <fullName evidence="3">DUF262 domain-containing protein</fullName>
    </submittedName>
</protein>
<name>A0ABT4T9T0_9ACTN</name>
<gene>
    <name evidence="3" type="ORF">OUY24_36625</name>
</gene>
<dbReference type="RefSeq" id="WP_271279577.1">
    <property type="nucleotide sequence ID" value="NZ_BAABFD010000010.1"/>
</dbReference>
<dbReference type="Pfam" id="PF07510">
    <property type="entry name" value="GmrSD_C"/>
    <property type="match status" value="1"/>
</dbReference>
<accession>A0ABT4T9T0</accession>
<dbReference type="InterPro" id="IPR004919">
    <property type="entry name" value="GmrSD_N"/>
</dbReference>
<dbReference type="InterPro" id="IPR036388">
    <property type="entry name" value="WH-like_DNA-bd_sf"/>
</dbReference>
<keyword evidence="4" id="KW-1185">Reference proteome</keyword>
<sequence>MKANETTLRKLIQGDQQLLVPLYQRQYTWERPQLTQLWADITAQVDVLAEQRQDAPSHFMGSVVLAPGPELAPSRSQWIIVDGQQRLTTLMLALCAIRDHLIAEEPTARERINELHLINKFQQGELRYRLLPTQGDRAAFKACVDGTSEGKSDSLIGNTYQFFRSMLKEFDDPADPHDIARVESVLLDRLNLVQILVEKDDNAFRIFESINNTGMRLSQVDLIRNYVFMCLPTRGQHVYDEYWKPIQDQLDAKAMEQLMYLVLVLREGGEAQYNAVYRGHQQLLLALSGDERRIESYVRDLHRRARHLKQILFPPEDFPFAGRLRFLKEWQASTAYPLVMRLLELREDDYIGDEEVGEALAYVESFLVRRLIAGVATGNLNRIFQRLAVQLGAEEEVPHAVRVALSPARLYWPSDEQLREEIRSRAFYWQGRTVQQKLILRRIEESLGSKERVDLADKRITIEHVLPQSMTTDWLGELSHEGDDADLLHRQLVHTLGNLTLSGYNSELSNNSFAAKRKQLGQSGLVMNQEIAACERWGKAEILARADRLADRAIAIWPGPEESGRGSAASRDWTLLHSALAVLPAATWTSYSDLAELIGSHPVPVGVHLASVPVLNAHRVLSRSGQVSENFRWTDPDQDRDVHEVLRTEGISFDGAGRASADQHITAREIAELLGLPIAADLAESEAADDGSLSPETLTSLEQRFLRQLNEASGPQAAGAVQRLLEHWRSRGGDLQYGTSASASCAPVIKVGGQSLYAIRFYAKSAEIPFGLLRKRKPFDDPALREELRQRLNDAPGVDIPVAKLELYPPIKNTQLANVAVFDVVVAALDWFMAMVSASDEHAGDAP</sequence>
<evidence type="ECO:0000259" key="2">
    <source>
        <dbReference type="Pfam" id="PF07510"/>
    </source>
</evidence>
<proteinExistence type="predicted"/>
<reference evidence="3 4" key="1">
    <citation type="submission" date="2022-11" db="EMBL/GenBank/DDBJ databases">
        <title>Nonomuraea corallina sp. nov., a new species of the genus Nonomuraea isolated from sea side sediment in Thai sea.</title>
        <authorList>
            <person name="Ngamcharungchit C."/>
            <person name="Matsumoto A."/>
            <person name="Suriyachadkun C."/>
            <person name="Panbangred W."/>
            <person name="Inahashi Y."/>
            <person name="Intra B."/>
        </authorList>
    </citation>
    <scope>NUCLEOTIDE SEQUENCE [LARGE SCALE GENOMIC DNA]</scope>
    <source>
        <strain evidence="3 4">DSM 43553</strain>
    </source>
</reference>
<evidence type="ECO:0000259" key="1">
    <source>
        <dbReference type="Pfam" id="PF03235"/>
    </source>
</evidence>
<comment type="caution">
    <text evidence="3">The sequence shown here is derived from an EMBL/GenBank/DDBJ whole genome shotgun (WGS) entry which is preliminary data.</text>
</comment>
<dbReference type="Gene3D" id="1.10.10.10">
    <property type="entry name" value="Winged helix-like DNA-binding domain superfamily/Winged helix DNA-binding domain"/>
    <property type="match status" value="1"/>
</dbReference>
<dbReference type="PANTHER" id="PTHR35149">
    <property type="entry name" value="SLL5132 PROTEIN"/>
    <property type="match status" value="1"/>
</dbReference>
<organism evidence="3 4">
    <name type="scientific">Nonomuraea ferruginea</name>
    <dbReference type="NCBI Taxonomy" id="46174"/>
    <lineage>
        <taxon>Bacteria</taxon>
        <taxon>Bacillati</taxon>
        <taxon>Actinomycetota</taxon>
        <taxon>Actinomycetes</taxon>
        <taxon>Streptosporangiales</taxon>
        <taxon>Streptosporangiaceae</taxon>
        <taxon>Nonomuraea</taxon>
    </lineage>
</organism>